<organism evidence="2 3">
    <name type="scientific">Sutcliffiella horikoshii</name>
    <dbReference type="NCBI Taxonomy" id="79883"/>
    <lineage>
        <taxon>Bacteria</taxon>
        <taxon>Bacillati</taxon>
        <taxon>Bacillota</taxon>
        <taxon>Bacilli</taxon>
        <taxon>Bacillales</taxon>
        <taxon>Bacillaceae</taxon>
        <taxon>Sutcliffiella</taxon>
    </lineage>
</organism>
<evidence type="ECO:0000256" key="1">
    <source>
        <dbReference type="SAM" id="Phobius"/>
    </source>
</evidence>
<reference evidence="2 3" key="1">
    <citation type="submission" date="2017-04" db="EMBL/GenBank/DDBJ databases">
        <title>Complete Genome Sequence of the Bacillus horikoshii 20a strain from Cuatro Cienegas, Coahuila, Mexico.</title>
        <authorList>
            <person name="Zarza E."/>
            <person name="Alcaraz L.D."/>
            <person name="Aguilar-Salinas B."/>
            <person name="Islas A."/>
            <person name="Olmedo-Alvarez G."/>
        </authorList>
    </citation>
    <scope>NUCLEOTIDE SEQUENCE [LARGE SCALE GENOMIC DNA]</scope>
    <source>
        <strain evidence="2 3">20a</strain>
    </source>
</reference>
<dbReference type="Proteomes" id="UP000195573">
    <property type="component" value="Chromosome"/>
</dbReference>
<keyword evidence="1" id="KW-0812">Transmembrane</keyword>
<keyword evidence="3" id="KW-1185">Reference proteome</keyword>
<dbReference type="EMBL" id="CP020880">
    <property type="protein sequence ID" value="ART77011.1"/>
    <property type="molecule type" value="Genomic_DNA"/>
</dbReference>
<gene>
    <name evidence="2" type="ORF">B4U37_13570</name>
</gene>
<protein>
    <submittedName>
        <fullName evidence="2">Uncharacterized protein</fullName>
    </submittedName>
</protein>
<keyword evidence="1" id="KW-1133">Transmembrane helix</keyword>
<sequence length="229" mass="27216">MQVAGRVLVYILGSILVLILSFFIFLLIGYLQYTLFVPNDYVLWVFKYPYSRFIIVIVFYLFLVFFYFFFKKNRGKVSATKKRKNIWTAFIILNIIGFYIIFTSVTVVTEEKIIDHSFLHPQGEEYDFKDIVKIEAGVRGNRYYFPFTHNRGDFYYKIQLMNGKIIDLNDEASGYDEENDHPTFVLNKLDARLVDMGITKESSMDNFHYTTESLDRMYTDQIKNILERK</sequence>
<keyword evidence="1" id="KW-0472">Membrane</keyword>
<proteinExistence type="predicted"/>
<name>A0ABM6KKP3_9BACI</name>
<dbReference type="RefSeq" id="WP_088018659.1">
    <property type="nucleotide sequence ID" value="NZ_CP020880.1"/>
</dbReference>
<accession>A0ABM6KKP3</accession>
<evidence type="ECO:0000313" key="3">
    <source>
        <dbReference type="Proteomes" id="UP000195573"/>
    </source>
</evidence>
<dbReference type="GeneID" id="96739446"/>
<feature type="transmembrane region" description="Helical" evidence="1">
    <location>
        <begin position="7"/>
        <end position="30"/>
    </location>
</feature>
<feature type="transmembrane region" description="Helical" evidence="1">
    <location>
        <begin position="86"/>
        <end position="108"/>
    </location>
</feature>
<evidence type="ECO:0000313" key="2">
    <source>
        <dbReference type="EMBL" id="ART77011.1"/>
    </source>
</evidence>
<feature type="transmembrane region" description="Helical" evidence="1">
    <location>
        <begin position="50"/>
        <end position="70"/>
    </location>
</feature>